<proteinExistence type="predicted"/>
<dbReference type="EMBL" id="JBHUIT010000026">
    <property type="protein sequence ID" value="MFD2257300.1"/>
    <property type="molecule type" value="Genomic_DNA"/>
</dbReference>
<keyword evidence="4" id="KW-1185">Reference proteome</keyword>
<feature type="modified residue" description="Phosphohistidine" evidence="1">
    <location>
        <position position="74"/>
    </location>
</feature>
<comment type="caution">
    <text evidence="3">The sequence shown here is derived from an EMBL/GenBank/DDBJ whole genome shotgun (WGS) entry which is preliminary data.</text>
</comment>
<gene>
    <name evidence="3" type="ORF">ACFSSA_11495</name>
</gene>
<evidence type="ECO:0000313" key="4">
    <source>
        <dbReference type="Proteomes" id="UP001597375"/>
    </source>
</evidence>
<evidence type="ECO:0000313" key="3">
    <source>
        <dbReference type="EMBL" id="MFD2257300.1"/>
    </source>
</evidence>
<sequence>MNVIKVDMGLSIKPAVETEVKILREEVFLKMARGDKDQFAEIACEFFEETREVVAGWKLAHAGGDTAKIAMELHRCRGGASLFGFEYLQQLIRRWESDLSDGRLQINESEILGALRDAEAALAGLLFSR</sequence>
<dbReference type="Proteomes" id="UP001597375">
    <property type="component" value="Unassembled WGS sequence"/>
</dbReference>
<organism evidence="3 4">
    <name type="scientific">Luteolibacter algae</name>
    <dbReference type="NCBI Taxonomy" id="454151"/>
    <lineage>
        <taxon>Bacteria</taxon>
        <taxon>Pseudomonadati</taxon>
        <taxon>Verrucomicrobiota</taxon>
        <taxon>Verrucomicrobiia</taxon>
        <taxon>Verrucomicrobiales</taxon>
        <taxon>Verrucomicrobiaceae</taxon>
        <taxon>Luteolibacter</taxon>
    </lineage>
</organism>
<dbReference type="Pfam" id="PF01627">
    <property type="entry name" value="Hpt"/>
    <property type="match status" value="1"/>
</dbReference>
<dbReference type="PROSITE" id="PS50894">
    <property type="entry name" value="HPT"/>
    <property type="match status" value="1"/>
</dbReference>
<name>A0ABW5D9R5_9BACT</name>
<dbReference type="RefSeq" id="WP_386820586.1">
    <property type="nucleotide sequence ID" value="NZ_JBHUIT010000026.1"/>
</dbReference>
<accession>A0ABW5D9R5</accession>
<feature type="domain" description="HPt" evidence="2">
    <location>
        <begin position="35"/>
        <end position="129"/>
    </location>
</feature>
<keyword evidence="1" id="KW-0597">Phosphoprotein</keyword>
<dbReference type="InterPro" id="IPR008207">
    <property type="entry name" value="Sig_transdc_His_kin_Hpt_dom"/>
</dbReference>
<protein>
    <submittedName>
        <fullName evidence="3">Hpt domain-containing protein</fullName>
    </submittedName>
</protein>
<evidence type="ECO:0000256" key="1">
    <source>
        <dbReference type="PROSITE-ProRule" id="PRU00110"/>
    </source>
</evidence>
<dbReference type="SUPFAM" id="SSF47226">
    <property type="entry name" value="Histidine-containing phosphotransfer domain, HPT domain"/>
    <property type="match status" value="1"/>
</dbReference>
<reference evidence="4" key="1">
    <citation type="journal article" date="2019" name="Int. J. Syst. Evol. Microbiol.">
        <title>The Global Catalogue of Microorganisms (GCM) 10K type strain sequencing project: providing services to taxonomists for standard genome sequencing and annotation.</title>
        <authorList>
            <consortium name="The Broad Institute Genomics Platform"/>
            <consortium name="The Broad Institute Genome Sequencing Center for Infectious Disease"/>
            <person name="Wu L."/>
            <person name="Ma J."/>
        </authorList>
    </citation>
    <scope>NUCLEOTIDE SEQUENCE [LARGE SCALE GENOMIC DNA]</scope>
    <source>
        <strain evidence="4">CGMCC 4.7106</strain>
    </source>
</reference>
<evidence type="ECO:0000259" key="2">
    <source>
        <dbReference type="PROSITE" id="PS50894"/>
    </source>
</evidence>
<dbReference type="Gene3D" id="1.20.120.160">
    <property type="entry name" value="HPT domain"/>
    <property type="match status" value="1"/>
</dbReference>
<dbReference type="InterPro" id="IPR036641">
    <property type="entry name" value="HPT_dom_sf"/>
</dbReference>